<dbReference type="PROSITE" id="PS51554">
    <property type="entry name" value="PFL"/>
    <property type="match status" value="1"/>
</dbReference>
<dbReference type="Gene3D" id="3.20.70.20">
    <property type="match status" value="1"/>
</dbReference>
<evidence type="ECO:0000256" key="2">
    <source>
        <dbReference type="ARBA" id="ARBA00023239"/>
    </source>
</evidence>
<organism evidence="6 7">
    <name type="scientific">Lactobacillus selangorensis</name>
    <dbReference type="NCBI Taxonomy" id="81857"/>
    <lineage>
        <taxon>Bacteria</taxon>
        <taxon>Bacillati</taxon>
        <taxon>Bacillota</taxon>
        <taxon>Bacilli</taxon>
        <taxon>Lactobacillales</taxon>
        <taxon>Lactobacillaceae</taxon>
        <taxon>Lactobacillus</taxon>
    </lineage>
</organism>
<dbReference type="PATRIC" id="fig|81857.4.peg.1775"/>
<dbReference type="AlphaFoldDB" id="A0A0R2FPV6"/>
<name>A0A0R2FPV6_9LACO</name>
<sequence length="784" mass="88763">MTTETLTKVERPAFETVRPVSRIEEMKHNLFKQKRQISLERAKLYTESYQQTVGEPTILRRAKATAHILDHVQISIRPGELIVGNRTVRPRSGILSPEMDPYWIMKEIDTIGTRPQDQFDFTKEDRDYYTANLLPYWTGKSMKDFINAKITPDVKAAEDDLVIKLNQTDKGQGHIIMDFPLILNNGIGKYLEIIDQKRAADPDNDFYQACEIIFKGMQRHFQRYADLARDMAADPATPDYRRVELTEMAAMCERLETDKPYSFYEALQLLWMTSIVAQYESNASSLSLGRMDQYMYPFYKNSKADGVPAKFLREVLGDFYLKTYDVVLLRSAESAKCFAGFPTGYTVALGGLDKYGQYSVNELSYKMLDLYQDIQLPQPNLSVRINEQIPRRFLNKTCETIRLGTGIPMIFNDEVCVPGFLSKGVSLDDARDYGVVGCVETTIPGKTYGLHDIALFNLMRVMEISMYELRDDKNLTYAKLRQRISDNIDKYVKIVTKGSDIVDLGHREFAPIPFLSSLISDCLDNGKDVTSGGARYNFSGVQGIGEPNLADSLYVIKKAVFENKELSFAKLIDLMESNYAGDDGEKLRQHFINDFHKYGNDDPEVDMECAKFFRHFALELGKYKNIRGGEFNAGAYTVSAHIPLGEDVGATPDGRKAHEQLADGGLSPMVGRDHLGPTAVLKSVSKIDNTLAVNGSLLNLKFAPNTLKGDAGIRKFADFLMAFTQLKIRHVQFNIQSRETLLDAQKHPENYGSLVVRVAGYSAFFVDLNKQIQDDIIRRTEHNL</sequence>
<reference evidence="6 7" key="1">
    <citation type="journal article" date="2015" name="Genome Announc.">
        <title>Expanding the biotechnology potential of lactobacilli through comparative genomics of 213 strains and associated genera.</title>
        <authorList>
            <person name="Sun Z."/>
            <person name="Harris H.M."/>
            <person name="McCann A."/>
            <person name="Guo C."/>
            <person name="Argimon S."/>
            <person name="Zhang W."/>
            <person name="Yang X."/>
            <person name="Jeffery I.B."/>
            <person name="Cooney J.C."/>
            <person name="Kagawa T.F."/>
            <person name="Liu W."/>
            <person name="Song Y."/>
            <person name="Salvetti E."/>
            <person name="Wrobel A."/>
            <person name="Rasinkangas P."/>
            <person name="Parkhill J."/>
            <person name="Rea M.C."/>
            <person name="O'Sullivan O."/>
            <person name="Ritari J."/>
            <person name="Douillard F.P."/>
            <person name="Paul Ross R."/>
            <person name="Yang R."/>
            <person name="Briner A.E."/>
            <person name="Felis G.E."/>
            <person name="de Vos W.M."/>
            <person name="Barrangou R."/>
            <person name="Klaenhammer T.R."/>
            <person name="Caufield P.W."/>
            <person name="Cui Y."/>
            <person name="Zhang H."/>
            <person name="O'Toole P.W."/>
        </authorList>
    </citation>
    <scope>NUCLEOTIDE SEQUENCE [LARGE SCALE GENOMIC DNA]</scope>
    <source>
        <strain evidence="6 7">DSM 13344</strain>
    </source>
</reference>
<dbReference type="EMBL" id="JQAZ01000006">
    <property type="protein sequence ID" value="KRN30569.1"/>
    <property type="molecule type" value="Genomic_DNA"/>
</dbReference>
<dbReference type="NCBIfam" id="TIGR01774">
    <property type="entry name" value="PFL2-3"/>
    <property type="match status" value="1"/>
</dbReference>
<dbReference type="SUPFAM" id="SSF51998">
    <property type="entry name" value="PFL-like glycyl radical enzymes"/>
    <property type="match status" value="1"/>
</dbReference>
<dbReference type="InterPro" id="IPR051215">
    <property type="entry name" value="GRE"/>
</dbReference>
<gene>
    <name evidence="6" type="ORF">IV40_GL001756</name>
</gene>
<keyword evidence="1 3" id="KW-0556">Organic radical</keyword>
<dbReference type="InterPro" id="IPR004184">
    <property type="entry name" value="PFL_dom"/>
</dbReference>
<keyword evidence="6" id="KW-0808">Transferase</keyword>
<evidence type="ECO:0000259" key="5">
    <source>
        <dbReference type="PROSITE" id="PS51554"/>
    </source>
</evidence>
<dbReference type="Pfam" id="PF01228">
    <property type="entry name" value="Gly_radical"/>
    <property type="match status" value="1"/>
</dbReference>
<keyword evidence="2" id="KW-0456">Lyase</keyword>
<dbReference type="InterPro" id="IPR001150">
    <property type="entry name" value="Gly_radical"/>
</dbReference>
<feature type="modified residue" description="Glycine radical" evidence="3">
    <location>
        <position position="760"/>
    </location>
</feature>
<dbReference type="GO" id="GO:0005829">
    <property type="term" value="C:cytosol"/>
    <property type="evidence" value="ECO:0007669"/>
    <property type="project" value="TreeGrafter"/>
</dbReference>
<keyword evidence="7" id="KW-1185">Reference proteome</keyword>
<dbReference type="PANTHER" id="PTHR43641:SF3">
    <property type="entry name" value="DEHYDRATASE PFLD-RELATED"/>
    <property type="match status" value="1"/>
</dbReference>
<feature type="domain" description="Glycine radical" evidence="4">
    <location>
        <begin position="664"/>
        <end position="784"/>
    </location>
</feature>
<proteinExistence type="predicted"/>
<dbReference type="Pfam" id="PF02901">
    <property type="entry name" value="PFL-like"/>
    <property type="match status" value="1"/>
</dbReference>
<dbReference type="OrthoDB" id="9803969at2"/>
<accession>A0A0R2FPV6</accession>
<dbReference type="Proteomes" id="UP000051645">
    <property type="component" value="Unassembled WGS sequence"/>
</dbReference>
<dbReference type="InterPro" id="IPR010098">
    <property type="entry name" value="PFL2/GDeHydtase_fam"/>
</dbReference>
<feature type="domain" description="PFL" evidence="5">
    <location>
        <begin position="21"/>
        <end position="656"/>
    </location>
</feature>
<dbReference type="InterPro" id="IPR019777">
    <property type="entry name" value="Form_AcTrfase_GR_CS"/>
</dbReference>
<dbReference type="NCBIfam" id="NF007437">
    <property type="entry name" value="PRK09983.1"/>
    <property type="match status" value="1"/>
</dbReference>
<dbReference type="PANTHER" id="PTHR43641">
    <property type="entry name" value="FORMATE ACETYLTRANSFERASE 3-RELATED"/>
    <property type="match status" value="1"/>
</dbReference>
<dbReference type="GO" id="GO:0016740">
    <property type="term" value="F:transferase activity"/>
    <property type="evidence" value="ECO:0007669"/>
    <property type="project" value="UniProtKB-KW"/>
</dbReference>
<evidence type="ECO:0000313" key="7">
    <source>
        <dbReference type="Proteomes" id="UP000051645"/>
    </source>
</evidence>
<dbReference type="STRING" id="81857.IV38_GL001800"/>
<protein>
    <submittedName>
        <fullName evidence="6">Formate acetyltransferase 2</fullName>
    </submittedName>
</protein>
<dbReference type="GO" id="GO:0016829">
    <property type="term" value="F:lyase activity"/>
    <property type="evidence" value="ECO:0007669"/>
    <property type="project" value="UniProtKB-KW"/>
</dbReference>
<evidence type="ECO:0000313" key="6">
    <source>
        <dbReference type="EMBL" id="KRN30569.1"/>
    </source>
</evidence>
<evidence type="ECO:0000256" key="3">
    <source>
        <dbReference type="PROSITE-ProRule" id="PRU00493"/>
    </source>
</evidence>
<evidence type="ECO:0000256" key="1">
    <source>
        <dbReference type="ARBA" id="ARBA00022818"/>
    </source>
</evidence>
<comment type="caution">
    <text evidence="6">The sequence shown here is derived from an EMBL/GenBank/DDBJ whole genome shotgun (WGS) entry which is preliminary data.</text>
</comment>
<dbReference type="PROSITE" id="PS51149">
    <property type="entry name" value="GLY_RADICAL_2"/>
    <property type="match status" value="1"/>
</dbReference>
<evidence type="ECO:0000259" key="4">
    <source>
        <dbReference type="PROSITE" id="PS51149"/>
    </source>
</evidence>
<dbReference type="PROSITE" id="PS00850">
    <property type="entry name" value="GLY_RADICAL_1"/>
    <property type="match status" value="1"/>
</dbReference>
<dbReference type="RefSeq" id="WP_057770489.1">
    <property type="nucleotide sequence ID" value="NZ_JQAT01000005.1"/>
</dbReference>